<feature type="region of interest" description="Disordered" evidence="1">
    <location>
        <begin position="1"/>
        <end position="62"/>
    </location>
</feature>
<proteinExistence type="predicted"/>
<protein>
    <submittedName>
        <fullName evidence="3">DUF4157 domain-containing protein</fullName>
    </submittedName>
</protein>
<comment type="caution">
    <text evidence="3">The sequence shown here is derived from an EMBL/GenBank/DDBJ whole genome shotgun (WGS) entry which is preliminary data.</text>
</comment>
<feature type="compositionally biased region" description="Basic and acidic residues" evidence="1">
    <location>
        <begin position="1"/>
        <end position="11"/>
    </location>
</feature>
<feature type="compositionally biased region" description="Basic and acidic residues" evidence="1">
    <location>
        <begin position="102"/>
        <end position="118"/>
    </location>
</feature>
<organism evidence="3 4">
    <name type="scientific">Haloarcula saliterrae</name>
    <dbReference type="NCBI Taxonomy" id="2950534"/>
    <lineage>
        <taxon>Archaea</taxon>
        <taxon>Methanobacteriati</taxon>
        <taxon>Methanobacteriota</taxon>
        <taxon>Stenosarchaea group</taxon>
        <taxon>Halobacteria</taxon>
        <taxon>Halobacteriales</taxon>
        <taxon>Haloarculaceae</taxon>
        <taxon>Haloarcula</taxon>
    </lineage>
</organism>
<feature type="region of interest" description="Disordered" evidence="1">
    <location>
        <begin position="100"/>
        <end position="166"/>
    </location>
</feature>
<reference evidence="3 4" key="1">
    <citation type="submission" date="2022-06" db="EMBL/GenBank/DDBJ databases">
        <title>Haloarcula sp. a new haloarchaeum isolate from saline soil.</title>
        <authorList>
            <person name="Strakova D."/>
            <person name="Galisteo C."/>
            <person name="Sanchez-Porro C."/>
            <person name="Ventosa A."/>
        </authorList>
    </citation>
    <scope>NUCLEOTIDE SEQUENCE [LARGE SCALE GENOMIC DNA]</scope>
    <source>
        <strain evidence="3 4">S1CR25-12</strain>
    </source>
</reference>
<sequence length="500" mass="55403">MGFRTERESASRSDQSASSRGDTRYEAASSFDYDRYPDWRDDDGGSSTRRGPTLSRQEAADLCGFEPYRDGQEVQVQRLVDSHGAGKVRRWADEGMTVETMGKPRDMEQFRERQRERPPQVPWNVERQNARSVQRSRDAHLDSPKAGDAGVPDSVRDVIGSPGRQLDDSIQEAIEERMGDSLGDVRIHTGPQAAKACNDINARAFTVGNHVAFNTGEYDPETPEGQHVLAHELAHVRQQTGGAVSMLPQSGTLEIDPDERLERQAEQTAERVMRGGVIGVPGMRGSDVHVQRLAEDKVFHALALFEAENESGEVGEFRESQNANRISFLHNVAQDIIERGNKESELTEAEVDAAIARGEMDQSRSTDTDSHPGMETETSLGTLADKPKDLGAEIRSLSSAISEDLDQIALTDDQREALKGNIDPSYWEELSWNVIKGILGLKLGPAIIGVEVAEVTLRELWDRTSGSLDDRAEQIRRQVEQGEWQTETSDSQGVGKSRRD</sequence>
<dbReference type="Pfam" id="PF13699">
    <property type="entry name" value="eCIS_core"/>
    <property type="match status" value="1"/>
</dbReference>
<evidence type="ECO:0000259" key="2">
    <source>
        <dbReference type="Pfam" id="PF13699"/>
    </source>
</evidence>
<keyword evidence="4" id="KW-1185">Reference proteome</keyword>
<evidence type="ECO:0000313" key="3">
    <source>
        <dbReference type="EMBL" id="MDS0260495.1"/>
    </source>
</evidence>
<feature type="compositionally biased region" description="Basic and acidic residues" evidence="1">
    <location>
        <begin position="358"/>
        <end position="374"/>
    </location>
</feature>
<feature type="compositionally biased region" description="Polar residues" evidence="1">
    <location>
        <begin position="45"/>
        <end position="56"/>
    </location>
</feature>
<feature type="compositionally biased region" description="Polar residues" evidence="1">
    <location>
        <begin position="483"/>
        <end position="494"/>
    </location>
</feature>
<feature type="region of interest" description="Disordered" evidence="1">
    <location>
        <begin position="472"/>
        <end position="500"/>
    </location>
</feature>
<dbReference type="EMBL" id="JAMQON010000004">
    <property type="protein sequence ID" value="MDS0260495.1"/>
    <property type="molecule type" value="Genomic_DNA"/>
</dbReference>
<name>A0ABU2FFL0_9EURY</name>
<dbReference type="Proteomes" id="UP001259659">
    <property type="component" value="Unassembled WGS sequence"/>
</dbReference>
<feature type="compositionally biased region" description="Basic and acidic residues" evidence="1">
    <location>
        <begin position="32"/>
        <end position="43"/>
    </location>
</feature>
<feature type="domain" description="eCIS core" evidence="2">
    <location>
        <begin position="166"/>
        <end position="242"/>
    </location>
</feature>
<accession>A0ABU2FFL0</accession>
<feature type="compositionally biased region" description="Basic and acidic residues" evidence="1">
    <location>
        <begin position="135"/>
        <end position="145"/>
    </location>
</feature>
<feature type="region of interest" description="Disordered" evidence="1">
    <location>
        <begin position="356"/>
        <end position="386"/>
    </location>
</feature>
<evidence type="ECO:0000256" key="1">
    <source>
        <dbReference type="SAM" id="MobiDB-lite"/>
    </source>
</evidence>
<evidence type="ECO:0000313" key="4">
    <source>
        <dbReference type="Proteomes" id="UP001259659"/>
    </source>
</evidence>
<gene>
    <name evidence="3" type="ORF">NDI56_13905</name>
</gene>
<dbReference type="RefSeq" id="WP_310920179.1">
    <property type="nucleotide sequence ID" value="NZ_JAMQON010000004.1"/>
</dbReference>
<dbReference type="InterPro" id="IPR025295">
    <property type="entry name" value="eCIS_core_dom"/>
</dbReference>